<name>A0A923NLK9_9FIRM</name>
<evidence type="ECO:0000256" key="1">
    <source>
        <dbReference type="SAM" id="MobiDB-lite"/>
    </source>
</evidence>
<organism evidence="2 3">
    <name type="scientific">Zhenpiania hominis</name>
    <dbReference type="NCBI Taxonomy" id="2763644"/>
    <lineage>
        <taxon>Bacteria</taxon>
        <taxon>Bacillati</taxon>
        <taxon>Bacillota</taxon>
        <taxon>Clostridia</taxon>
        <taxon>Peptostreptococcales</taxon>
        <taxon>Anaerovoracaceae</taxon>
        <taxon>Zhenpiania</taxon>
    </lineage>
</organism>
<evidence type="ECO:0000313" key="3">
    <source>
        <dbReference type="Proteomes" id="UP000602647"/>
    </source>
</evidence>
<dbReference type="AlphaFoldDB" id="A0A923NLK9"/>
<accession>A0A923NLK9</accession>
<feature type="region of interest" description="Disordered" evidence="1">
    <location>
        <begin position="417"/>
        <end position="451"/>
    </location>
</feature>
<keyword evidence="3" id="KW-1185">Reference proteome</keyword>
<dbReference type="Proteomes" id="UP000602647">
    <property type="component" value="Unassembled WGS sequence"/>
</dbReference>
<comment type="caution">
    <text evidence="2">The sequence shown here is derived from an EMBL/GenBank/DDBJ whole genome shotgun (WGS) entry which is preliminary data.</text>
</comment>
<gene>
    <name evidence="2" type="ORF">H9L42_16390</name>
</gene>
<dbReference type="Pfam" id="PF05133">
    <property type="entry name" value="SPP1_portal"/>
    <property type="match status" value="1"/>
</dbReference>
<evidence type="ECO:0000313" key="2">
    <source>
        <dbReference type="EMBL" id="MBC6681391.1"/>
    </source>
</evidence>
<protein>
    <submittedName>
        <fullName evidence="2">Phage portal protein</fullName>
    </submittedName>
</protein>
<dbReference type="EMBL" id="JACRYT010000039">
    <property type="protein sequence ID" value="MBC6681391.1"/>
    <property type="molecule type" value="Genomic_DNA"/>
</dbReference>
<proteinExistence type="predicted"/>
<dbReference type="InterPro" id="IPR021145">
    <property type="entry name" value="Portal_protein_SPP1_Gp6-like"/>
</dbReference>
<reference evidence="2" key="1">
    <citation type="submission" date="2020-08" db="EMBL/GenBank/DDBJ databases">
        <title>Genome public.</title>
        <authorList>
            <person name="Liu C."/>
            <person name="Sun Q."/>
        </authorList>
    </citation>
    <scope>NUCLEOTIDE SEQUENCE</scope>
    <source>
        <strain evidence="2">BX12</strain>
    </source>
</reference>
<feature type="compositionally biased region" description="Acidic residues" evidence="1">
    <location>
        <begin position="441"/>
        <end position="451"/>
    </location>
</feature>
<sequence length="451" mass="51575">MIDGEKYFAGAHDILHAVRQVIGEDGKLRPIENLPNNRIVDNQYRKMVKQKANYLLGKPFTIKTKNEGYAEHLDAFFNARFFQLLNRVGRDALNGGIGWIYPNYNEAGEMVFTRIKPWELIPLWQDADHTRLDAAIRIYEVVTYEGQQERVIEKVEVYDQEGIWYFILDGGLKAEEVPYRPYFLIGEDAYNWTRIPLIPFKCNAEEIPLIKQVKSLQDGINQILSTFQNNMQEDARNTILVLVNYDGQNLGEFREKLAQYGAVKVRSDSSGAGGDVKTLQVEINSENYRTILEVFKKALIENAMGYDAKDDRLSGNPNQMNLLSMYSDIDLDADEMETEFQASMEQLLWFIDASLAQSGSGDFSAEDVEIIFNRDILMNEGDIINNCKNSVGILSDETIVANHPWVDDPAEELNRLKQQKEENMMDNFGFPPNQAPQNLPEEGEPVNDEEQ</sequence>